<comment type="function">
    <text evidence="9">Functions as a component of the nuclear pore complex (NPC).</text>
</comment>
<dbReference type="GO" id="GO:0006406">
    <property type="term" value="P:mRNA export from nucleus"/>
    <property type="evidence" value="ECO:0007669"/>
    <property type="project" value="TreeGrafter"/>
</dbReference>
<keyword evidence="5 9" id="KW-0653">Protein transport</keyword>
<evidence type="ECO:0000256" key="6">
    <source>
        <dbReference type="ARBA" id="ARBA00023010"/>
    </source>
</evidence>
<evidence type="ECO:0000256" key="1">
    <source>
        <dbReference type="ARBA" id="ARBA00004567"/>
    </source>
</evidence>
<organism evidence="11 12">
    <name type="scientific">Oleoguttula mirabilis</name>
    <dbReference type="NCBI Taxonomy" id="1507867"/>
    <lineage>
        <taxon>Eukaryota</taxon>
        <taxon>Fungi</taxon>
        <taxon>Dikarya</taxon>
        <taxon>Ascomycota</taxon>
        <taxon>Pezizomycotina</taxon>
        <taxon>Dothideomycetes</taxon>
        <taxon>Dothideomycetidae</taxon>
        <taxon>Mycosphaerellales</taxon>
        <taxon>Teratosphaeriaceae</taxon>
        <taxon>Oleoguttula</taxon>
    </lineage>
</organism>
<accession>A0AAV9JGK2</accession>
<feature type="compositionally biased region" description="Polar residues" evidence="10">
    <location>
        <begin position="7"/>
        <end position="31"/>
    </location>
</feature>
<sequence length="1030" mass="112512">MSFRLPGTSTSPSTPNRKNTRSLFSQPSTTPAGAPPSYLADASHVSTTPAGPPPRSVYGSSFNAANNTFGRKGNTPGRRGFAVPSSSPPLEEDEDDEDAEGEDDDEMDGVRRSTRSQGMSPEKSAFMSSIMDSPRGLKRSRNGKVREQTQSDYPAIARGIASHAAPVKLEEPDDMVLRQEEIMSRLEPLARERAGERDAAICEGVAELTKSWRQHSDAETKEGRLGPASDDAFTRATYLSSLLLQLHHPYTPKTTQQSTRLQRPVNHAKRPPSGACTIPRALLDWLDTWHNPFPDDFDTIWRNEPSPAGHERFWDSVLFALTRGKFDRAIRLLNDAGWDNSVTAEEDFGEGHTGYTGRQLDHIEEVIERCTTLLQACPAFKYGEWDVKGADWTVFRQRVRQAIKDLEIFAGEDDEEATESEAPKRNMFQMSAGMGDSMNMSTASKKAESKVPWSIYENMKLVYGILLGGVDELLDASQDWLEASIYLTVWWDGEDEAPAGLGRSQNLRRSMHASQRTREADVAPGAAYRKRLGDAFAMVTEAGDDAVFTPDTLDPVQVGLACVMVDNVESVISILRAWSLPITTAVVEVAALAGWLPQARPRSKGLLAQGFSSEDLMVLSHGAGHQPRTGEIERDEVLSEYAGLLADKEVLRSNDGKLEQEGWELAVAVLGRLGDESAGQVRIGELLGLIELSDETRVDKVLDACRNLELVDQARGIAERYADHLAESTQAYGPALIYYARAHATAKLKSTLSLLISLSLLHSASSPARQDLDTQLSSLLSRERTALVNLARSDTEAASLLASHLSGYATIRRFYDLRDQDVAPTTSSNGAALLRPLERKREAAKALIAVTESAADCIRGGLYDPEVESVVPVDGVLALLGEALPLLGQPKRIFTKDQVYNLLRVVEDFATAPSRIRENAESLLQASINAYKDGGKIGMSELLKKSRSDLSSKSVRLGGSSYDMLASSAMLQSQEKKGGKGAEAKRGWDWRKGLDGVGTTVDVGGEDVLMLLRLALAQEVARGLSGQINW</sequence>
<evidence type="ECO:0000256" key="10">
    <source>
        <dbReference type="SAM" id="MobiDB-lite"/>
    </source>
</evidence>
<feature type="compositionally biased region" description="Polar residues" evidence="10">
    <location>
        <begin position="58"/>
        <end position="69"/>
    </location>
</feature>
<feature type="compositionally biased region" description="Acidic residues" evidence="10">
    <location>
        <begin position="90"/>
        <end position="107"/>
    </location>
</feature>
<evidence type="ECO:0000256" key="3">
    <source>
        <dbReference type="ARBA" id="ARBA00022448"/>
    </source>
</evidence>
<dbReference type="EMBL" id="JAVFHQ010000028">
    <property type="protein sequence ID" value="KAK4543936.1"/>
    <property type="molecule type" value="Genomic_DNA"/>
</dbReference>
<feature type="region of interest" description="Disordered" evidence="10">
    <location>
        <begin position="1"/>
        <end position="157"/>
    </location>
</feature>
<evidence type="ECO:0000256" key="2">
    <source>
        <dbReference type="ARBA" id="ARBA00005573"/>
    </source>
</evidence>
<keyword evidence="4 9" id="KW-0509">mRNA transport</keyword>
<evidence type="ECO:0000313" key="11">
    <source>
        <dbReference type="EMBL" id="KAK4543936.1"/>
    </source>
</evidence>
<evidence type="ECO:0000256" key="9">
    <source>
        <dbReference type="RuleBase" id="RU365073"/>
    </source>
</evidence>
<evidence type="ECO:0000256" key="5">
    <source>
        <dbReference type="ARBA" id="ARBA00022927"/>
    </source>
</evidence>
<gene>
    <name evidence="11" type="ORF">LTR36_004710</name>
</gene>
<dbReference type="InterPro" id="IPR011502">
    <property type="entry name" value="Nucleoporin_Nup85"/>
</dbReference>
<dbReference type="GO" id="GO:0031965">
    <property type="term" value="C:nuclear membrane"/>
    <property type="evidence" value="ECO:0007669"/>
    <property type="project" value="UniProtKB-UniRule"/>
</dbReference>
<reference evidence="11 12" key="1">
    <citation type="submission" date="2021-11" db="EMBL/GenBank/DDBJ databases">
        <title>Black yeast isolated from Biological Soil Crust.</title>
        <authorList>
            <person name="Kurbessoian T."/>
        </authorList>
    </citation>
    <scope>NUCLEOTIDE SEQUENCE [LARGE SCALE GENOMIC DNA]</scope>
    <source>
        <strain evidence="11 12">CCFEE 5522</strain>
    </source>
</reference>
<comment type="subcellular location">
    <subcellularLocation>
        <location evidence="1 9">Nucleus</location>
        <location evidence="1 9">Nuclear pore complex</location>
    </subcellularLocation>
</comment>
<dbReference type="PANTHER" id="PTHR13373:SF21">
    <property type="entry name" value="NUCLEAR PORE COMPLEX PROTEIN NUP85"/>
    <property type="match status" value="1"/>
</dbReference>
<feature type="region of interest" description="Disordered" evidence="10">
    <location>
        <begin position="252"/>
        <end position="273"/>
    </location>
</feature>
<comment type="caution">
    <text evidence="11">The sequence shown here is derived from an EMBL/GenBank/DDBJ whole genome shotgun (WGS) entry which is preliminary data.</text>
</comment>
<evidence type="ECO:0000256" key="8">
    <source>
        <dbReference type="ARBA" id="ARBA00023242"/>
    </source>
</evidence>
<dbReference type="Proteomes" id="UP001324427">
    <property type="component" value="Unassembled WGS sequence"/>
</dbReference>
<keyword evidence="6 9" id="KW-0811">Translocation</keyword>
<proteinExistence type="inferred from homology"/>
<dbReference type="Pfam" id="PF07575">
    <property type="entry name" value="Nucleopor_Nup85"/>
    <property type="match status" value="1"/>
</dbReference>
<protein>
    <recommendedName>
        <fullName evidence="9">Nuclear pore complex protein Nup85</fullName>
    </recommendedName>
</protein>
<dbReference type="GO" id="GO:0006606">
    <property type="term" value="P:protein import into nucleus"/>
    <property type="evidence" value="ECO:0007669"/>
    <property type="project" value="TreeGrafter"/>
</dbReference>
<evidence type="ECO:0000256" key="7">
    <source>
        <dbReference type="ARBA" id="ARBA00023132"/>
    </source>
</evidence>
<dbReference type="GO" id="GO:0045893">
    <property type="term" value="P:positive regulation of DNA-templated transcription"/>
    <property type="evidence" value="ECO:0007669"/>
    <property type="project" value="TreeGrafter"/>
</dbReference>
<comment type="subunit">
    <text evidence="9">Component of the nuclear pore complex (NPC).</text>
</comment>
<feature type="compositionally biased region" description="Polar residues" evidence="10">
    <location>
        <begin position="252"/>
        <end position="261"/>
    </location>
</feature>
<keyword evidence="7 9" id="KW-0906">Nuclear pore complex</keyword>
<dbReference type="GO" id="GO:0031080">
    <property type="term" value="C:nuclear pore outer ring"/>
    <property type="evidence" value="ECO:0007669"/>
    <property type="project" value="TreeGrafter"/>
</dbReference>
<keyword evidence="12" id="KW-1185">Reference proteome</keyword>
<dbReference type="GO" id="GO:0017056">
    <property type="term" value="F:structural constituent of nuclear pore"/>
    <property type="evidence" value="ECO:0007669"/>
    <property type="project" value="TreeGrafter"/>
</dbReference>
<dbReference type="PANTHER" id="PTHR13373">
    <property type="entry name" value="FROUNT PROTEIN-RELATED"/>
    <property type="match status" value="1"/>
</dbReference>
<keyword evidence="8 9" id="KW-0539">Nucleus</keyword>
<evidence type="ECO:0000256" key="4">
    <source>
        <dbReference type="ARBA" id="ARBA00022816"/>
    </source>
</evidence>
<dbReference type="AlphaFoldDB" id="A0AAV9JGK2"/>
<name>A0AAV9JGK2_9PEZI</name>
<evidence type="ECO:0000313" key="12">
    <source>
        <dbReference type="Proteomes" id="UP001324427"/>
    </source>
</evidence>
<comment type="similarity">
    <text evidence="2 9">Belongs to the nucleoporin Nup85 family.</text>
</comment>
<keyword evidence="9" id="KW-0472">Membrane</keyword>
<keyword evidence="3 9" id="KW-0813">Transport</keyword>